<dbReference type="PROSITE" id="PS51257">
    <property type="entry name" value="PROKAR_LIPOPROTEIN"/>
    <property type="match status" value="1"/>
</dbReference>
<evidence type="ECO:0000256" key="1">
    <source>
        <dbReference type="SAM" id="SignalP"/>
    </source>
</evidence>
<feature type="chain" id="PRO_5020411346" description="Lipoprotein" evidence="1">
    <location>
        <begin position="22"/>
        <end position="177"/>
    </location>
</feature>
<organism evidence="2 3">
    <name type="scientific">Scopulibacillus darangshiensis</name>
    <dbReference type="NCBI Taxonomy" id="442528"/>
    <lineage>
        <taxon>Bacteria</taxon>
        <taxon>Bacillati</taxon>
        <taxon>Bacillota</taxon>
        <taxon>Bacilli</taxon>
        <taxon>Bacillales</taxon>
        <taxon>Sporolactobacillaceae</taxon>
        <taxon>Scopulibacillus</taxon>
    </lineage>
</organism>
<gene>
    <name evidence="2" type="ORF">EV207_10490</name>
</gene>
<evidence type="ECO:0000313" key="2">
    <source>
        <dbReference type="EMBL" id="TCP30911.1"/>
    </source>
</evidence>
<protein>
    <recommendedName>
        <fullName evidence="4">Lipoprotein</fullName>
    </recommendedName>
</protein>
<name>A0A4R2PA02_9BACL</name>
<evidence type="ECO:0008006" key="4">
    <source>
        <dbReference type="Google" id="ProtNLM"/>
    </source>
</evidence>
<comment type="caution">
    <text evidence="2">The sequence shown here is derived from an EMBL/GenBank/DDBJ whole genome shotgun (WGS) entry which is preliminary data.</text>
</comment>
<keyword evidence="3" id="KW-1185">Reference proteome</keyword>
<keyword evidence="1" id="KW-0732">Signal</keyword>
<evidence type="ECO:0000313" key="3">
    <source>
        <dbReference type="Proteomes" id="UP000295416"/>
    </source>
</evidence>
<proteinExistence type="predicted"/>
<reference evidence="2 3" key="1">
    <citation type="submission" date="2019-03" db="EMBL/GenBank/DDBJ databases">
        <title>Genomic Encyclopedia of Type Strains, Phase IV (KMG-IV): sequencing the most valuable type-strain genomes for metagenomic binning, comparative biology and taxonomic classification.</title>
        <authorList>
            <person name="Goeker M."/>
        </authorList>
    </citation>
    <scope>NUCLEOTIDE SEQUENCE [LARGE SCALE GENOMIC DNA]</scope>
    <source>
        <strain evidence="2 3">DSM 19377</strain>
    </source>
</reference>
<dbReference type="EMBL" id="SLXK01000004">
    <property type="protein sequence ID" value="TCP30911.1"/>
    <property type="molecule type" value="Genomic_DNA"/>
</dbReference>
<sequence>MKMKKGLFALTSIVMSSAVLAGCSMEQTSEIKANKFFDGKIALAAEGKITDNKKQPKKDEQLVLKFSKEYNSKDKETQKKAANVLLATGAPANDKLSDFKVVGSIHKEKDGRQGTLVLLQSRDENNQLHESIFAVLNHHVFFAYSPDSSDPEIRKQYKTIRSHFKAPVPKSIKKEMK</sequence>
<accession>A0A4R2PA02</accession>
<feature type="signal peptide" evidence="1">
    <location>
        <begin position="1"/>
        <end position="21"/>
    </location>
</feature>
<dbReference type="Proteomes" id="UP000295416">
    <property type="component" value="Unassembled WGS sequence"/>
</dbReference>
<dbReference type="AlphaFoldDB" id="A0A4R2PA02"/>